<reference evidence="9" key="1">
    <citation type="submission" date="2022-11" db="UniProtKB">
        <authorList>
            <consortium name="WormBaseParasite"/>
        </authorList>
    </citation>
    <scope>IDENTIFICATION</scope>
</reference>
<dbReference type="Pfam" id="PF02055">
    <property type="entry name" value="Glyco_hydro_30"/>
    <property type="match status" value="1"/>
</dbReference>
<evidence type="ECO:0000256" key="3">
    <source>
        <dbReference type="ARBA" id="ARBA00012658"/>
    </source>
</evidence>
<evidence type="ECO:0000313" key="9">
    <source>
        <dbReference type="WBParaSite" id="ACRNAN_scaffold3985.g18357.t1"/>
    </source>
</evidence>
<keyword evidence="6" id="KW-0746">Sphingolipid metabolism</keyword>
<dbReference type="PANTHER" id="PTHR11069">
    <property type="entry name" value="GLUCOSYLCERAMIDASE"/>
    <property type="match status" value="1"/>
</dbReference>
<name>A0A914DUD6_9BILA</name>
<evidence type="ECO:0000256" key="4">
    <source>
        <dbReference type="ARBA" id="ARBA00022729"/>
    </source>
</evidence>
<dbReference type="WBParaSite" id="ACRNAN_scaffold3985.g18357.t1">
    <property type="protein sequence ID" value="ACRNAN_scaffold3985.g18357.t1"/>
    <property type="gene ID" value="ACRNAN_scaffold3985.g18357"/>
</dbReference>
<feature type="domain" description="Glycosyl hydrolase family 30 TIM-barrel" evidence="7">
    <location>
        <begin position="2"/>
        <end position="70"/>
    </location>
</feature>
<dbReference type="PANTHER" id="PTHR11069:SF23">
    <property type="entry name" value="LYSOSOMAL ACID GLUCOSYLCERAMIDASE"/>
    <property type="match status" value="1"/>
</dbReference>
<keyword evidence="6" id="KW-0443">Lipid metabolism</keyword>
<dbReference type="GO" id="GO:0004348">
    <property type="term" value="F:glucosylceramidase activity"/>
    <property type="evidence" value="ECO:0007669"/>
    <property type="project" value="UniProtKB-EC"/>
</dbReference>
<comment type="catalytic activity">
    <reaction evidence="1">
        <text>a beta-D-glucosyl-(1&lt;-&gt;1')-N-acylsphing-4-enine + H2O = an N-acylsphing-4-enine + D-glucose</text>
        <dbReference type="Rhea" id="RHEA:13269"/>
        <dbReference type="ChEBI" id="CHEBI:4167"/>
        <dbReference type="ChEBI" id="CHEBI:15377"/>
        <dbReference type="ChEBI" id="CHEBI:22801"/>
        <dbReference type="ChEBI" id="CHEBI:52639"/>
        <dbReference type="EC" id="3.2.1.45"/>
    </reaction>
    <physiologicalReaction direction="left-to-right" evidence="1">
        <dbReference type="Rhea" id="RHEA:13270"/>
    </physiologicalReaction>
</comment>
<organism evidence="8 9">
    <name type="scientific">Acrobeloides nanus</name>
    <dbReference type="NCBI Taxonomy" id="290746"/>
    <lineage>
        <taxon>Eukaryota</taxon>
        <taxon>Metazoa</taxon>
        <taxon>Ecdysozoa</taxon>
        <taxon>Nematoda</taxon>
        <taxon>Chromadorea</taxon>
        <taxon>Rhabditida</taxon>
        <taxon>Tylenchina</taxon>
        <taxon>Cephalobomorpha</taxon>
        <taxon>Cephaloboidea</taxon>
        <taxon>Cephalobidae</taxon>
        <taxon>Acrobeloides</taxon>
    </lineage>
</organism>
<keyword evidence="4" id="KW-0732">Signal</keyword>
<evidence type="ECO:0000256" key="6">
    <source>
        <dbReference type="RuleBase" id="RU361188"/>
    </source>
</evidence>
<proteinExistence type="inferred from homology"/>
<dbReference type="Gene3D" id="3.20.20.80">
    <property type="entry name" value="Glycosidases"/>
    <property type="match status" value="1"/>
</dbReference>
<evidence type="ECO:0000313" key="8">
    <source>
        <dbReference type="Proteomes" id="UP000887540"/>
    </source>
</evidence>
<dbReference type="GO" id="GO:0016020">
    <property type="term" value="C:membrane"/>
    <property type="evidence" value="ECO:0007669"/>
    <property type="project" value="GOC"/>
</dbReference>
<keyword evidence="6" id="KW-0326">Glycosidase</keyword>
<comment type="similarity">
    <text evidence="2 6">Belongs to the glycosyl hydrolase 30 family.</text>
</comment>
<sequence length="73" mass="8579">MKQTGHMISGGTMIGEVNGPYYRTWANYFVRFFEEYAKNNITFWGVTMQNEPSQATNLIYGIQEMYYNGTMER</sequence>
<dbReference type="InterPro" id="IPR001139">
    <property type="entry name" value="Glyco_hydro_30"/>
</dbReference>
<dbReference type="GO" id="GO:0006680">
    <property type="term" value="P:glucosylceramide catabolic process"/>
    <property type="evidence" value="ECO:0007669"/>
    <property type="project" value="TreeGrafter"/>
</dbReference>
<dbReference type="AlphaFoldDB" id="A0A914DUD6"/>
<protein>
    <recommendedName>
        <fullName evidence="3 6">Glucosylceramidase</fullName>
        <ecNumber evidence="3 6">3.2.1.45</ecNumber>
    </recommendedName>
</protein>
<evidence type="ECO:0000259" key="7">
    <source>
        <dbReference type="Pfam" id="PF02055"/>
    </source>
</evidence>
<keyword evidence="8" id="KW-1185">Reference proteome</keyword>
<dbReference type="Proteomes" id="UP000887540">
    <property type="component" value="Unplaced"/>
</dbReference>
<dbReference type="EC" id="3.2.1.45" evidence="3 6"/>
<keyword evidence="5 6" id="KW-0378">Hydrolase</keyword>
<dbReference type="InterPro" id="IPR017853">
    <property type="entry name" value="GH"/>
</dbReference>
<dbReference type="InterPro" id="IPR033453">
    <property type="entry name" value="Glyco_hydro_30_TIM-barrel"/>
</dbReference>
<evidence type="ECO:0000256" key="2">
    <source>
        <dbReference type="ARBA" id="ARBA00005382"/>
    </source>
</evidence>
<evidence type="ECO:0000256" key="5">
    <source>
        <dbReference type="ARBA" id="ARBA00022801"/>
    </source>
</evidence>
<accession>A0A914DUD6</accession>
<dbReference type="SUPFAM" id="SSF51445">
    <property type="entry name" value="(Trans)glycosidases"/>
    <property type="match status" value="1"/>
</dbReference>
<evidence type="ECO:0000256" key="1">
    <source>
        <dbReference type="ARBA" id="ARBA00001013"/>
    </source>
</evidence>